<evidence type="ECO:0000256" key="2">
    <source>
        <dbReference type="ARBA" id="ARBA00022553"/>
    </source>
</evidence>
<dbReference type="Gene3D" id="1.10.510.10">
    <property type="entry name" value="Transferase(Phosphotransferase) domain 1"/>
    <property type="match status" value="1"/>
</dbReference>
<dbReference type="InterPro" id="IPR011009">
    <property type="entry name" value="Kinase-like_dom_sf"/>
</dbReference>
<keyword evidence="4" id="KW-0547">Nucleotide-binding</keyword>
<dbReference type="AlphaFoldDB" id="A0A8H3FZ00"/>
<feature type="region of interest" description="Disordered" evidence="7">
    <location>
        <begin position="222"/>
        <end position="264"/>
    </location>
</feature>
<dbReference type="GO" id="GO:0004674">
    <property type="term" value="F:protein serine/threonine kinase activity"/>
    <property type="evidence" value="ECO:0007669"/>
    <property type="project" value="UniProtKB-KW"/>
</dbReference>
<dbReference type="PANTHER" id="PTHR24351">
    <property type="entry name" value="RIBOSOMAL PROTEIN S6 KINASE"/>
    <property type="match status" value="1"/>
</dbReference>
<evidence type="ECO:0000313" key="10">
    <source>
        <dbReference type="EMBL" id="CAF9930208.1"/>
    </source>
</evidence>
<evidence type="ECO:0000259" key="8">
    <source>
        <dbReference type="PROSITE" id="PS50011"/>
    </source>
</evidence>
<feature type="domain" description="Protein kinase" evidence="8">
    <location>
        <begin position="302"/>
        <end position="563"/>
    </location>
</feature>
<dbReference type="PROSITE" id="PS00108">
    <property type="entry name" value="PROTEIN_KINASE_ST"/>
    <property type="match status" value="1"/>
</dbReference>
<dbReference type="InterPro" id="IPR000961">
    <property type="entry name" value="AGC-kinase_C"/>
</dbReference>
<dbReference type="Gene3D" id="3.30.200.20">
    <property type="entry name" value="Phosphorylase Kinase, domain 1"/>
    <property type="match status" value="1"/>
</dbReference>
<dbReference type="FunFam" id="3.30.200.20:FF:000222">
    <property type="entry name" value="Serine/threonine-protein kinase psk1"/>
    <property type="match status" value="1"/>
</dbReference>
<evidence type="ECO:0000313" key="11">
    <source>
        <dbReference type="Proteomes" id="UP000664534"/>
    </source>
</evidence>
<dbReference type="CDD" id="cd05123">
    <property type="entry name" value="STKc_AGC"/>
    <property type="match status" value="1"/>
</dbReference>
<feature type="compositionally biased region" description="Low complexity" evidence="7">
    <location>
        <begin position="57"/>
        <end position="69"/>
    </location>
</feature>
<evidence type="ECO:0000256" key="3">
    <source>
        <dbReference type="ARBA" id="ARBA00022679"/>
    </source>
</evidence>
<keyword evidence="3" id="KW-0808">Transferase</keyword>
<name>A0A8H3FZ00_9LECA</name>
<feature type="domain" description="AGC-kinase C-terminal" evidence="9">
    <location>
        <begin position="564"/>
        <end position="635"/>
    </location>
</feature>
<dbReference type="Pfam" id="PF00433">
    <property type="entry name" value="Pkinase_C"/>
    <property type="match status" value="1"/>
</dbReference>
<dbReference type="InterPro" id="IPR045270">
    <property type="entry name" value="STKc_AGC"/>
</dbReference>
<dbReference type="EMBL" id="CAJPDT010000056">
    <property type="protein sequence ID" value="CAF9930208.1"/>
    <property type="molecule type" value="Genomic_DNA"/>
</dbReference>
<evidence type="ECO:0000259" key="9">
    <source>
        <dbReference type="PROSITE" id="PS51285"/>
    </source>
</evidence>
<evidence type="ECO:0000256" key="1">
    <source>
        <dbReference type="ARBA" id="ARBA00022527"/>
    </source>
</evidence>
<keyword evidence="1 10" id="KW-0723">Serine/threonine-protein kinase</keyword>
<dbReference type="PROSITE" id="PS51285">
    <property type="entry name" value="AGC_KINASE_CTER"/>
    <property type="match status" value="1"/>
</dbReference>
<dbReference type="PROSITE" id="PS50011">
    <property type="entry name" value="PROTEIN_KINASE_DOM"/>
    <property type="match status" value="1"/>
</dbReference>
<dbReference type="Pfam" id="PF00069">
    <property type="entry name" value="Pkinase"/>
    <property type="match status" value="1"/>
</dbReference>
<protein>
    <submittedName>
        <fullName evidence="10">Serine/threonine protein kinase psk1</fullName>
    </submittedName>
</protein>
<dbReference type="Proteomes" id="UP000664534">
    <property type="component" value="Unassembled WGS sequence"/>
</dbReference>
<gene>
    <name evidence="10" type="primary">PSK1</name>
    <name evidence="10" type="ORF">IMSHALPRED_008115</name>
</gene>
<feature type="region of interest" description="Disordered" evidence="7">
    <location>
        <begin position="1"/>
        <end position="32"/>
    </location>
</feature>
<dbReference type="GO" id="GO:0005524">
    <property type="term" value="F:ATP binding"/>
    <property type="evidence" value="ECO:0007669"/>
    <property type="project" value="UniProtKB-KW"/>
</dbReference>
<dbReference type="SMART" id="SM00133">
    <property type="entry name" value="S_TK_X"/>
    <property type="match status" value="1"/>
</dbReference>
<dbReference type="InterPro" id="IPR000719">
    <property type="entry name" value="Prot_kinase_dom"/>
</dbReference>
<feature type="compositionally biased region" description="Basic and acidic residues" evidence="7">
    <location>
        <begin position="1"/>
        <end position="18"/>
    </location>
</feature>
<dbReference type="SUPFAM" id="SSF56112">
    <property type="entry name" value="Protein kinase-like (PK-like)"/>
    <property type="match status" value="1"/>
</dbReference>
<proteinExistence type="predicted"/>
<dbReference type="OrthoDB" id="63267at2759"/>
<sequence length="639" mass="70957">MFAFDATDKHFSNSHMDEPFAPVAPIPAPDGFALEKEDGLLQKKLETSDATEVMWGRSSHSSPRIHPSSMLSPEPVEPTLSGHGTPPIDIVMTPSMARSRSRARSEHEDHALAEATPRPLPKPTRKKKRGPKKGAVAALSTVRGFTPVTSGDDDSDFDFSSEGFRRRRDLSVQRSTSVVRKDMSLDRSGRSSIGSALEIRSSSPSSGISALTRQLDALECNGSPGKSPLLRNKSKLGSGTVSSASVTSGTSGDEETPETTSYEVPLEHDFISPDITQKDQRDARSETLFNDGVVRKMQATDFDPLRCLGKGTYGTVLLVKQACTGKLYAQKQFRKASLTVRKQLVEQTKTERSILESINRHPFVVKLYYAFQDHEKLYLILEYAQGGELFEHLRTERMFAEETAVFYMAEMVLALEHLHHTVGVVYRDLKPENCLLDSEGHLLLTDFGLSKEAVDGEHRCKSMTGTVEYMAPEVIQMQSYGTAVDWWSFGILGFDLLTGSSPFRANNDMKIREKIVKAKLVLPYFLSPDAKDLLTRLLRKEPKKRLGACMPKDMQSIKGHRFFRKIDWAKLEKREIEPPIKPLITDPELAENFSSEFTDLAVSPVVPGPLSGSKSEHDPFGGFSFVGSRSLLECGNGFF</sequence>
<feature type="compositionally biased region" description="Low complexity" evidence="7">
    <location>
        <begin position="237"/>
        <end position="251"/>
    </location>
</feature>
<keyword evidence="5 10" id="KW-0418">Kinase</keyword>
<keyword evidence="2" id="KW-0597">Phosphoprotein</keyword>
<dbReference type="InterPro" id="IPR017892">
    <property type="entry name" value="Pkinase_C"/>
</dbReference>
<keyword evidence="6" id="KW-0067">ATP-binding</keyword>
<evidence type="ECO:0000256" key="7">
    <source>
        <dbReference type="SAM" id="MobiDB-lite"/>
    </source>
</evidence>
<dbReference type="SMART" id="SM00220">
    <property type="entry name" value="S_TKc"/>
    <property type="match status" value="1"/>
</dbReference>
<reference evidence="10" key="1">
    <citation type="submission" date="2021-03" db="EMBL/GenBank/DDBJ databases">
        <authorList>
            <person name="Tagirdzhanova G."/>
        </authorList>
    </citation>
    <scope>NUCLEOTIDE SEQUENCE</scope>
</reference>
<evidence type="ECO:0000256" key="6">
    <source>
        <dbReference type="ARBA" id="ARBA00022840"/>
    </source>
</evidence>
<evidence type="ECO:0000256" key="4">
    <source>
        <dbReference type="ARBA" id="ARBA00022741"/>
    </source>
</evidence>
<organism evidence="10 11">
    <name type="scientific">Imshaugia aleurites</name>
    <dbReference type="NCBI Taxonomy" id="172621"/>
    <lineage>
        <taxon>Eukaryota</taxon>
        <taxon>Fungi</taxon>
        <taxon>Dikarya</taxon>
        <taxon>Ascomycota</taxon>
        <taxon>Pezizomycotina</taxon>
        <taxon>Lecanoromycetes</taxon>
        <taxon>OSLEUM clade</taxon>
        <taxon>Lecanoromycetidae</taxon>
        <taxon>Lecanorales</taxon>
        <taxon>Lecanorineae</taxon>
        <taxon>Parmeliaceae</taxon>
        <taxon>Imshaugia</taxon>
    </lineage>
</organism>
<feature type="region of interest" description="Disordered" evidence="7">
    <location>
        <begin position="51"/>
        <end position="208"/>
    </location>
</feature>
<dbReference type="InterPro" id="IPR008271">
    <property type="entry name" value="Ser/Thr_kinase_AS"/>
</dbReference>
<feature type="compositionally biased region" description="Basic residues" evidence="7">
    <location>
        <begin position="123"/>
        <end position="132"/>
    </location>
</feature>
<evidence type="ECO:0000256" key="5">
    <source>
        <dbReference type="ARBA" id="ARBA00022777"/>
    </source>
</evidence>
<dbReference type="FunFam" id="1.10.510.10:FF:000048">
    <property type="entry name" value="Protein kinase C"/>
    <property type="match status" value="1"/>
</dbReference>
<accession>A0A8H3FZ00</accession>
<feature type="compositionally biased region" description="Basic and acidic residues" evidence="7">
    <location>
        <begin position="179"/>
        <end position="189"/>
    </location>
</feature>
<comment type="caution">
    <text evidence="10">The sequence shown here is derived from an EMBL/GenBank/DDBJ whole genome shotgun (WGS) entry which is preliminary data.</text>
</comment>
<feature type="compositionally biased region" description="Basic and acidic residues" evidence="7">
    <location>
        <begin position="103"/>
        <end position="112"/>
    </location>
</feature>
<keyword evidence="11" id="KW-1185">Reference proteome</keyword>